<organism evidence="1 2">
    <name type="scientific">Candidatus Giovannonibacteria bacterium GW2011_GWF2_42_19</name>
    <dbReference type="NCBI Taxonomy" id="1618659"/>
    <lineage>
        <taxon>Bacteria</taxon>
        <taxon>Candidatus Giovannoniibacteriota</taxon>
    </lineage>
</organism>
<evidence type="ECO:0000313" key="1">
    <source>
        <dbReference type="EMBL" id="KKS46732.1"/>
    </source>
</evidence>
<gene>
    <name evidence="1" type="ORF">UV11_C0025G0004</name>
</gene>
<dbReference type="Proteomes" id="UP000034036">
    <property type="component" value="Unassembled WGS sequence"/>
</dbReference>
<reference evidence="1 2" key="1">
    <citation type="journal article" date="2015" name="Nature">
        <title>rRNA introns, odd ribosomes, and small enigmatic genomes across a large radiation of phyla.</title>
        <authorList>
            <person name="Brown C.T."/>
            <person name="Hug L.A."/>
            <person name="Thomas B.C."/>
            <person name="Sharon I."/>
            <person name="Castelle C.J."/>
            <person name="Singh A."/>
            <person name="Wilkins M.J."/>
            <person name="Williams K.H."/>
            <person name="Banfield J.F."/>
        </authorList>
    </citation>
    <scope>NUCLEOTIDE SEQUENCE [LARGE SCALE GENOMIC DNA]</scope>
</reference>
<sequence>MKPSPHSHLKFKICVSGAAETGHCGDNALAASKELGREIAKHKAVLVTGATTGVPFWSCIGAKEEGGFSIGVSPAKNEKEHIEEYKLPVDYMDIIIYTGFGYSGRNLLLTRSADAVIFGCGRIGTLNEFTIAFEDDKPMGVLMGDWETDELVKEILEKGHRGNGKVIFEADPKILVEKIIELIRKEKVIEI</sequence>
<dbReference type="AlphaFoldDB" id="A0A0G0ZDE2"/>
<comment type="caution">
    <text evidence="1">The sequence shown here is derived from an EMBL/GenBank/DDBJ whole genome shotgun (WGS) entry which is preliminary data.</text>
</comment>
<dbReference type="EMBL" id="LCDF01000025">
    <property type="protein sequence ID" value="KKS46732.1"/>
    <property type="molecule type" value="Genomic_DNA"/>
</dbReference>
<proteinExistence type="predicted"/>
<evidence type="ECO:0008006" key="3">
    <source>
        <dbReference type="Google" id="ProtNLM"/>
    </source>
</evidence>
<dbReference type="STRING" id="1618659.UV11_C0025G0004"/>
<dbReference type="Gene3D" id="3.40.50.450">
    <property type="match status" value="1"/>
</dbReference>
<dbReference type="InterPro" id="IPR041164">
    <property type="entry name" value="LDcluster4"/>
</dbReference>
<accession>A0A0G0ZDE2</accession>
<dbReference type="SUPFAM" id="SSF102405">
    <property type="entry name" value="MCP/YpsA-like"/>
    <property type="match status" value="1"/>
</dbReference>
<dbReference type="Pfam" id="PF18306">
    <property type="entry name" value="LDcluster4"/>
    <property type="match status" value="1"/>
</dbReference>
<evidence type="ECO:0000313" key="2">
    <source>
        <dbReference type="Proteomes" id="UP000034036"/>
    </source>
</evidence>
<protein>
    <recommendedName>
        <fullName evidence="3">Protein containing YHS domain protein</fullName>
    </recommendedName>
</protein>
<name>A0A0G0ZDE2_9BACT</name>